<evidence type="ECO:0000313" key="2">
    <source>
        <dbReference type="Proteomes" id="UP001246473"/>
    </source>
</evidence>
<gene>
    <name evidence="1" type="ORF">ParKJ_36805</name>
</gene>
<sequence>MNPEPNPMPQSSTQPKVVTPLWKRRVRYPAGNARLREGFVTGHDRISGTVIVLDDFNGSFWRGPDTDVEVIV</sequence>
<proteinExistence type="predicted"/>
<accession>A0AAP5QIR3</accession>
<protein>
    <submittedName>
        <fullName evidence="1">Uncharacterized protein</fullName>
    </submittedName>
</protein>
<reference evidence="1" key="1">
    <citation type="submission" date="2022-08" db="EMBL/GenBank/DDBJ databases">
        <authorList>
            <person name="Kim S.-J."/>
        </authorList>
    </citation>
    <scope>NUCLEOTIDE SEQUENCE</scope>
    <source>
        <strain evidence="1">KJ</strain>
    </source>
</reference>
<evidence type="ECO:0000313" key="1">
    <source>
        <dbReference type="EMBL" id="MDT8843002.1"/>
    </source>
</evidence>
<dbReference type="RefSeq" id="WP_315697442.1">
    <property type="nucleotide sequence ID" value="NZ_JANSLM010000021.1"/>
</dbReference>
<comment type="caution">
    <text evidence="1">The sequence shown here is derived from an EMBL/GenBank/DDBJ whole genome shotgun (WGS) entry which is preliminary data.</text>
</comment>
<name>A0AAP5QIR3_9BURK</name>
<dbReference type="Proteomes" id="UP001246473">
    <property type="component" value="Unassembled WGS sequence"/>
</dbReference>
<organism evidence="1 2">
    <name type="scientific">Paraburkholderia fungorum</name>
    <dbReference type="NCBI Taxonomy" id="134537"/>
    <lineage>
        <taxon>Bacteria</taxon>
        <taxon>Pseudomonadati</taxon>
        <taxon>Pseudomonadota</taxon>
        <taxon>Betaproteobacteria</taxon>
        <taxon>Burkholderiales</taxon>
        <taxon>Burkholderiaceae</taxon>
        <taxon>Paraburkholderia</taxon>
    </lineage>
</organism>
<dbReference type="AlphaFoldDB" id="A0AAP5QIR3"/>
<dbReference type="EMBL" id="JANSLM010000021">
    <property type="protein sequence ID" value="MDT8843002.1"/>
    <property type="molecule type" value="Genomic_DNA"/>
</dbReference>